<feature type="region of interest" description="Disordered" evidence="1">
    <location>
        <begin position="1136"/>
        <end position="1314"/>
    </location>
</feature>
<keyword evidence="3" id="KW-1185">Reference proteome</keyword>
<proteinExistence type="predicted"/>
<feature type="compositionally biased region" description="Low complexity" evidence="1">
    <location>
        <begin position="1266"/>
        <end position="1278"/>
    </location>
</feature>
<feature type="compositionally biased region" description="Basic and acidic residues" evidence="1">
    <location>
        <begin position="644"/>
        <end position="659"/>
    </location>
</feature>
<feature type="region of interest" description="Disordered" evidence="1">
    <location>
        <begin position="401"/>
        <end position="552"/>
    </location>
</feature>
<feature type="compositionally biased region" description="Low complexity" evidence="1">
    <location>
        <begin position="249"/>
        <end position="259"/>
    </location>
</feature>
<feature type="region of interest" description="Disordered" evidence="1">
    <location>
        <begin position="907"/>
        <end position="1047"/>
    </location>
</feature>
<evidence type="ECO:0000256" key="1">
    <source>
        <dbReference type="SAM" id="MobiDB-lite"/>
    </source>
</evidence>
<feature type="compositionally biased region" description="Low complexity" evidence="1">
    <location>
        <begin position="916"/>
        <end position="926"/>
    </location>
</feature>
<feature type="compositionally biased region" description="Polar residues" evidence="1">
    <location>
        <begin position="1293"/>
        <end position="1314"/>
    </location>
</feature>
<feature type="compositionally biased region" description="Basic and acidic residues" evidence="1">
    <location>
        <begin position="746"/>
        <end position="764"/>
    </location>
</feature>
<feature type="compositionally biased region" description="Polar residues" evidence="1">
    <location>
        <begin position="1395"/>
        <end position="1408"/>
    </location>
</feature>
<feature type="compositionally biased region" description="Basic and acidic residues" evidence="1">
    <location>
        <begin position="690"/>
        <end position="702"/>
    </location>
</feature>
<feature type="region of interest" description="Disordered" evidence="1">
    <location>
        <begin position="1478"/>
        <end position="1504"/>
    </location>
</feature>
<feature type="region of interest" description="Disordered" evidence="1">
    <location>
        <begin position="572"/>
        <end position="894"/>
    </location>
</feature>
<evidence type="ECO:0000313" key="3">
    <source>
        <dbReference type="Proteomes" id="UP001153069"/>
    </source>
</evidence>
<feature type="compositionally biased region" description="Basic and acidic residues" evidence="1">
    <location>
        <begin position="502"/>
        <end position="515"/>
    </location>
</feature>
<feature type="compositionally biased region" description="Basic and acidic residues" evidence="1">
    <location>
        <begin position="448"/>
        <end position="459"/>
    </location>
</feature>
<feature type="compositionally biased region" description="Low complexity" evidence="1">
    <location>
        <begin position="987"/>
        <end position="996"/>
    </location>
</feature>
<feature type="region of interest" description="Disordered" evidence="1">
    <location>
        <begin position="1343"/>
        <end position="1428"/>
    </location>
</feature>
<feature type="region of interest" description="Disordered" evidence="1">
    <location>
        <begin position="53"/>
        <end position="282"/>
    </location>
</feature>
<feature type="compositionally biased region" description="Acidic residues" evidence="1">
    <location>
        <begin position="111"/>
        <end position="135"/>
    </location>
</feature>
<feature type="compositionally biased region" description="Basic and acidic residues" evidence="1">
    <location>
        <begin position="200"/>
        <end position="218"/>
    </location>
</feature>
<feature type="compositionally biased region" description="Polar residues" evidence="1">
    <location>
        <begin position="1233"/>
        <end position="1243"/>
    </location>
</feature>
<feature type="compositionally biased region" description="Low complexity" evidence="1">
    <location>
        <begin position="945"/>
        <end position="961"/>
    </location>
</feature>
<protein>
    <submittedName>
        <fullName evidence="2">Uncharacterized protein</fullName>
    </submittedName>
</protein>
<feature type="compositionally biased region" description="Polar residues" evidence="1">
    <location>
        <begin position="867"/>
        <end position="885"/>
    </location>
</feature>
<reference evidence="2" key="1">
    <citation type="submission" date="2020-06" db="EMBL/GenBank/DDBJ databases">
        <authorList>
            <consortium name="Plant Systems Biology data submission"/>
        </authorList>
    </citation>
    <scope>NUCLEOTIDE SEQUENCE</scope>
    <source>
        <strain evidence="2">D6</strain>
    </source>
</reference>
<feature type="compositionally biased region" description="Low complexity" evidence="1">
    <location>
        <begin position="1188"/>
        <end position="1198"/>
    </location>
</feature>
<feature type="compositionally biased region" description="Basic and acidic residues" evidence="1">
    <location>
        <begin position="150"/>
        <end position="167"/>
    </location>
</feature>
<accession>A0A9N8DC68</accession>
<feature type="compositionally biased region" description="Low complexity" evidence="1">
    <location>
        <begin position="76"/>
        <end position="90"/>
    </location>
</feature>
<feature type="compositionally biased region" description="Polar residues" evidence="1">
    <location>
        <begin position="704"/>
        <end position="715"/>
    </location>
</feature>
<feature type="compositionally biased region" description="Low complexity" evidence="1">
    <location>
        <begin position="461"/>
        <end position="478"/>
    </location>
</feature>
<name>A0A9N8DC68_9STRA</name>
<organism evidence="2 3">
    <name type="scientific">Seminavis robusta</name>
    <dbReference type="NCBI Taxonomy" id="568900"/>
    <lineage>
        <taxon>Eukaryota</taxon>
        <taxon>Sar</taxon>
        <taxon>Stramenopiles</taxon>
        <taxon>Ochrophyta</taxon>
        <taxon>Bacillariophyta</taxon>
        <taxon>Bacillariophyceae</taxon>
        <taxon>Bacillariophycidae</taxon>
        <taxon>Naviculales</taxon>
        <taxon>Naviculaceae</taxon>
        <taxon>Seminavis</taxon>
    </lineage>
</organism>
<feature type="compositionally biased region" description="Low complexity" evidence="1">
    <location>
        <begin position="1488"/>
        <end position="1502"/>
    </location>
</feature>
<feature type="compositionally biased region" description="Basic and acidic residues" evidence="1">
    <location>
        <begin position="1204"/>
        <end position="1220"/>
    </location>
</feature>
<dbReference type="EMBL" id="CAICTM010000072">
    <property type="protein sequence ID" value="CAB9500004.1"/>
    <property type="molecule type" value="Genomic_DNA"/>
</dbReference>
<dbReference type="Proteomes" id="UP001153069">
    <property type="component" value="Unassembled WGS sequence"/>
</dbReference>
<feature type="region of interest" description="Disordered" evidence="1">
    <location>
        <begin position="1578"/>
        <end position="1604"/>
    </location>
</feature>
<gene>
    <name evidence="2" type="ORF">SEMRO_73_G040470.1</name>
</gene>
<feature type="compositionally biased region" description="Polar residues" evidence="1">
    <location>
        <begin position="1029"/>
        <end position="1043"/>
    </location>
</feature>
<feature type="compositionally biased region" description="Basic and acidic residues" evidence="1">
    <location>
        <begin position="805"/>
        <end position="825"/>
    </location>
</feature>
<evidence type="ECO:0000313" key="2">
    <source>
        <dbReference type="EMBL" id="CAB9500004.1"/>
    </source>
</evidence>
<sequence>MSSKRQKRCYDPSQGAPIVWVKQGKAQHMAYLLKDAGDHKYVRWASNLANEWVESSTVESQVEGRASRRRGNVNYNTSSTTPTSANSTEPSRPKRGGSRASQKVDYKSQTAEEEDEEEFEWDNDAAPQDDDEEDGASSTRVPRKRSTKGNRKERNKKEVASKKKEAPDLDDSSLLSSDRSFKKKKKKKRRREEEEEEKPAEEIRLEEKEQVKTEDAAMRKSKRPRVTIQEEAAKPADPPADEAIQTPVKAAPLEANKAAAPPPEPVRTPNRNTKDYPVNTDSIMTGAPVAKRTKKRGWISGIVTAVNGSICYVRWTCTGKVDQLEKKDMAKMIYDADTSKHPVGSKVKKEFTDGESYSGRVVSIDNSLYKIEYKNPPCFQILGLSELDQIIKLKNNKQPVASAASAPGAKLDSPGSAARDKIQTPGESTAAEVKKNKKRDPSASPALAHKDIFGVEHKKSPSPTKTKPETTTTTSTDPPEAKPDAPSAESKLGDNDAAASRKKSESDVASADKNDSVAGKKKTEVDESKPLAIKTPSNVEEAGKATSRAFSPMDATAQIRTVASRLQQNAGVVLPPAKSTSLADAAGESCKKKDTSGKEPGQSALTAATKTTTDDSKSADAPTQPEPAATKKGEKDSTVLPEPVKADNKADTQKTDAPEKLANVLSPTKPKAKAVSGAKQDNLPQPEKSNGNKDVKVDKAAAENKSTSNRDSSTQPHEKKEIKHVQTMKSAATPATEKSLAVRVSSKTETKTDAGASKEGKSKAIPDAGSKLSETQQASNVKAVADAGSTRKALPNVADSSAGVDGKDTKKEQKVGSGPEREQADTRAAGAAPHVGANNSELERSAGTGKSSLQIKATAKRPGMASATVQAGVSGKSNPPTSSLPASMKSVKESPLPGKVIAAVVHAGVSGKSDRPSSSLPSSTKSVNASAPPGKDNAGVHAVVSGKSHQLSSSLPSSTKSVNAPSLPGKGTSGVHAGVSDKIVQPSSSLPSSTKSVNESTLPGKVNAESTAGVSGKSDQHAGIAGKSYPTSSLPYSTKSVNESGLPGKVNVGVHAVSGKSDRPSPSFLSSTKPVNASALPVKVNQGATTLEAQKGAQTMSKLSKEPKATVAPLVSTVKTQQPALTSNQTAALFEKVKSGAPSVPKVTRPSKGRSTSEGKAGPNIKTSSGFPVKESEAASKKRKLVKSHSTPTSPSTAPKKRKLLEGDAKRKKAKSETAKNKAISALPVKGNSDVSAAASSHANEAPGTSKVALVADKSKATQPSGGAAAKPGNAAQAKRTIYSVLAGKPNPGMTQGKPTISSLLAGVPSSSMESEGKRTISSVLAGAPTTANEVQGKRSIVSVLLSRPPDRKKQVAPLPIGKGKGKAEMPADKNASTPVPPAAQTRSESVKATAPSTTANTKPSETSKLGAKLPENAGSGATNPTIASQAAPVPTAIQQSVAAAQGVSQSRQAYATTGSMAMQQNAWAMRNRSNLTQNQVQSGTNGAGTSSQAQGGVSSSQPTDYSIRQRLALENLIRQQNPSLYYALAQPNLASSISRGNMQQAFAANYGALMGNMQQARAPAAPTQVSSTASLAAYISQNRPRQAGQMDPPGVSPQTKRPG</sequence>
<comment type="caution">
    <text evidence="2">The sequence shown here is derived from an EMBL/GenBank/DDBJ whole genome shotgun (WGS) entry which is preliminary data.</text>
</comment>
<feature type="compositionally biased region" description="Basic residues" evidence="1">
    <location>
        <begin position="181"/>
        <end position="190"/>
    </location>
</feature>